<dbReference type="EMBL" id="DF237090">
    <property type="protein sequence ID" value="GAQ83273.1"/>
    <property type="molecule type" value="Genomic_DNA"/>
</dbReference>
<feature type="region of interest" description="Disordered" evidence="1">
    <location>
        <begin position="379"/>
        <end position="413"/>
    </location>
</feature>
<dbReference type="Proteomes" id="UP000054558">
    <property type="component" value="Unassembled WGS sequence"/>
</dbReference>
<keyword evidence="3" id="KW-1185">Reference proteome</keyword>
<dbReference type="OrthoDB" id="1921166at2759"/>
<feature type="region of interest" description="Disordered" evidence="1">
    <location>
        <begin position="161"/>
        <end position="190"/>
    </location>
</feature>
<sequence>MPKTPRTRSRASHSSLSTPYAKRSKSDVEDTAGSVGGKADAIGLDETELWEVTRCCICLESPHNGVLLLCASSDRGCRPYVCDTSARHSNCLDTYKRTMTECVEVEGKEREFRLPCPLCRGTVTGQKINKGARHYWNQKERPCAKESCSFKAKYTALRRHARKDHPNDRPTEVKPEQAQSWQRAEREREMQDVLSAAFSGPNGEPQNAEPESRGWTVYFLFHMLDGEIGGFSVARRFVMGPGPARRASRQQLLEMTASPDSESEDYSEDEAEQQPVAPPTHHYYTRSRQEAPQETQPTDNSGAGTATVRQQGEATGSAGHQPAYRTRSVGLGETSHQNGLDGAEETGLPLSWRGVSGAGGVGGRRLRRLGRFRLVEEVNAEAEESEAAGTRLGLRSDQGGAGSTGDEMEETAD</sequence>
<feature type="region of interest" description="Disordered" evidence="1">
    <location>
        <begin position="255"/>
        <end position="366"/>
    </location>
</feature>
<feature type="compositionally biased region" description="Basic residues" evidence="1">
    <location>
        <begin position="1"/>
        <end position="11"/>
    </location>
</feature>
<organism evidence="2 3">
    <name type="scientific">Klebsormidium nitens</name>
    <name type="common">Green alga</name>
    <name type="synonym">Ulothrix nitens</name>
    <dbReference type="NCBI Taxonomy" id="105231"/>
    <lineage>
        <taxon>Eukaryota</taxon>
        <taxon>Viridiplantae</taxon>
        <taxon>Streptophyta</taxon>
        <taxon>Klebsormidiophyceae</taxon>
        <taxon>Klebsormidiales</taxon>
        <taxon>Klebsormidiaceae</taxon>
        <taxon>Klebsormidium</taxon>
    </lineage>
</organism>
<proteinExistence type="predicted"/>
<gene>
    <name evidence="2" type="ORF">KFL_001410300</name>
</gene>
<reference evidence="2 3" key="1">
    <citation type="journal article" date="2014" name="Nat. Commun.">
        <title>Klebsormidium flaccidum genome reveals primary factors for plant terrestrial adaptation.</title>
        <authorList>
            <person name="Hori K."/>
            <person name="Maruyama F."/>
            <person name="Fujisawa T."/>
            <person name="Togashi T."/>
            <person name="Yamamoto N."/>
            <person name="Seo M."/>
            <person name="Sato S."/>
            <person name="Yamada T."/>
            <person name="Mori H."/>
            <person name="Tajima N."/>
            <person name="Moriyama T."/>
            <person name="Ikeuchi M."/>
            <person name="Watanabe M."/>
            <person name="Wada H."/>
            <person name="Kobayashi K."/>
            <person name="Saito M."/>
            <person name="Masuda T."/>
            <person name="Sasaki-Sekimoto Y."/>
            <person name="Mashiguchi K."/>
            <person name="Awai K."/>
            <person name="Shimojima M."/>
            <person name="Masuda S."/>
            <person name="Iwai M."/>
            <person name="Nobusawa T."/>
            <person name="Narise T."/>
            <person name="Kondo S."/>
            <person name="Saito H."/>
            <person name="Sato R."/>
            <person name="Murakawa M."/>
            <person name="Ihara Y."/>
            <person name="Oshima-Yamada Y."/>
            <person name="Ohtaka K."/>
            <person name="Satoh M."/>
            <person name="Sonobe K."/>
            <person name="Ishii M."/>
            <person name="Ohtani R."/>
            <person name="Kanamori-Sato M."/>
            <person name="Honoki R."/>
            <person name="Miyazaki D."/>
            <person name="Mochizuki H."/>
            <person name="Umetsu J."/>
            <person name="Higashi K."/>
            <person name="Shibata D."/>
            <person name="Kamiya Y."/>
            <person name="Sato N."/>
            <person name="Nakamura Y."/>
            <person name="Tabata S."/>
            <person name="Ida S."/>
            <person name="Kurokawa K."/>
            <person name="Ohta H."/>
        </authorList>
    </citation>
    <scope>NUCLEOTIDE SEQUENCE [LARGE SCALE GENOMIC DNA]</scope>
    <source>
        <strain evidence="2 3">NIES-2285</strain>
    </source>
</reference>
<feature type="compositionally biased region" description="Acidic residues" evidence="1">
    <location>
        <begin position="261"/>
        <end position="272"/>
    </location>
</feature>
<dbReference type="InterPro" id="IPR012866">
    <property type="entry name" value="DUF1644"/>
</dbReference>
<dbReference type="GO" id="GO:0005634">
    <property type="term" value="C:nucleus"/>
    <property type="evidence" value="ECO:0000318"/>
    <property type="project" value="GO_Central"/>
</dbReference>
<dbReference type="Pfam" id="PF07800">
    <property type="entry name" value="DUF1644"/>
    <property type="match status" value="2"/>
</dbReference>
<dbReference type="PANTHER" id="PTHR31197:SF5">
    <property type="entry name" value="OS01G0612600 PROTEIN"/>
    <property type="match status" value="1"/>
</dbReference>
<feature type="compositionally biased region" description="Polar residues" evidence="1">
    <location>
        <begin position="290"/>
        <end position="314"/>
    </location>
</feature>
<dbReference type="GO" id="GO:0003700">
    <property type="term" value="F:DNA-binding transcription factor activity"/>
    <property type="evidence" value="ECO:0000318"/>
    <property type="project" value="GO_Central"/>
</dbReference>
<protein>
    <submittedName>
        <fullName evidence="2">Uncharacterized protein</fullName>
    </submittedName>
</protein>
<dbReference type="AlphaFoldDB" id="A0A0U9HNR8"/>
<evidence type="ECO:0000313" key="2">
    <source>
        <dbReference type="EMBL" id="GAQ83273.1"/>
    </source>
</evidence>
<name>A0A0U9HNR8_KLENI</name>
<evidence type="ECO:0000313" key="3">
    <source>
        <dbReference type="Proteomes" id="UP000054558"/>
    </source>
</evidence>
<feature type="compositionally biased region" description="Basic and acidic residues" evidence="1">
    <location>
        <begin position="164"/>
        <end position="175"/>
    </location>
</feature>
<accession>A0A0U9HNR8</accession>
<dbReference type="OMA" id="NEKSRSC"/>
<feature type="region of interest" description="Disordered" evidence="1">
    <location>
        <begin position="1"/>
        <end position="37"/>
    </location>
</feature>
<dbReference type="PANTHER" id="PTHR31197">
    <property type="entry name" value="OS01G0612600 PROTEIN"/>
    <property type="match status" value="1"/>
</dbReference>
<evidence type="ECO:0000256" key="1">
    <source>
        <dbReference type="SAM" id="MobiDB-lite"/>
    </source>
</evidence>